<dbReference type="InterPro" id="IPR058031">
    <property type="entry name" value="AAA_lid_NorR"/>
</dbReference>
<dbReference type="SMART" id="SM00382">
    <property type="entry name" value="AAA"/>
    <property type="match status" value="1"/>
</dbReference>
<dbReference type="Pfam" id="PF00158">
    <property type="entry name" value="Sigma54_activat"/>
    <property type="match status" value="1"/>
</dbReference>
<keyword evidence="2" id="KW-0067">ATP-binding</keyword>
<dbReference type="Proteomes" id="UP000533080">
    <property type="component" value="Unassembled WGS sequence"/>
</dbReference>
<dbReference type="PANTHER" id="PTHR32071">
    <property type="entry name" value="TRANSCRIPTIONAL REGULATORY PROTEIN"/>
    <property type="match status" value="1"/>
</dbReference>
<sequence>MGRGRVLLERKTGPSWWPRSPIFVESHECRVWHGTRMSLCRGASGNRAAPQYRSFGNAEGGAAPSAFFISATLRPPDVVPDRACRRALDGGEWMQDEMAQLLTDLRGAKDFEAAAAATLRRLQAVAQEAVASSRYAARGRVLRGIVHLRPGEAYRSLAALEVGAAEITDASVGAPFFTSATAWRAVVEHQCAVSIDVNLGTVQPHAPNAPVTGDPSLAGFNSHESRQRFLGRHATHVCVLPLRTPGGDIEGMISLEADCLAAMGQDFVWLEAGDRLQLLADVAAPYLARLPQRPVARPEVDEFLPVVGRSMAELLPILRVFALQDETILISGATGAGKSRLARWCHERSNRRGKPFETLDLVTVPEDLQMAELFGWKKGAFTGAVRDAPGSVARSEGGTLFIDEIDKLSLKAQAGLLHLLESRSYRPLGEGTGERQADVRFIIGTNADLHAEVRAGRFREDLYYRVNVLPVRMPALQERQDEIPLWAQYMVNRRHRERSPDGHARLMKEAERLLVGSPWPGNLRQLDNIVRRAYTLAMVEHADASGELVLHEKHVARALDYEQAPGARPLPEALRAAAQAFVSEARRRNAPLDLDLADAFRGMVLGLAIRQVGRDEGFKLLGRESLVKNRNHHKALKRELEKVDSLYKALGEEGSPFSDLLSEVEAV</sequence>
<dbReference type="InterPro" id="IPR002078">
    <property type="entry name" value="Sigma_54_int"/>
</dbReference>
<evidence type="ECO:0000313" key="7">
    <source>
        <dbReference type="EMBL" id="NOJ79854.1"/>
    </source>
</evidence>
<dbReference type="InterPro" id="IPR027417">
    <property type="entry name" value="P-loop_NTPase"/>
</dbReference>
<dbReference type="GO" id="GO:0006355">
    <property type="term" value="P:regulation of DNA-templated transcription"/>
    <property type="evidence" value="ECO:0007669"/>
    <property type="project" value="InterPro"/>
</dbReference>
<dbReference type="AlphaFoldDB" id="A0A7Y4IIM5"/>
<name>A0A7Y4IIM5_MYXXA</name>
<organism evidence="7 8">
    <name type="scientific">Myxococcus xanthus</name>
    <dbReference type="NCBI Taxonomy" id="34"/>
    <lineage>
        <taxon>Bacteria</taxon>
        <taxon>Pseudomonadati</taxon>
        <taxon>Myxococcota</taxon>
        <taxon>Myxococcia</taxon>
        <taxon>Myxococcales</taxon>
        <taxon>Cystobacterineae</taxon>
        <taxon>Myxococcaceae</taxon>
        <taxon>Myxococcus</taxon>
    </lineage>
</organism>
<keyword evidence="3" id="KW-0805">Transcription regulation</keyword>
<keyword evidence="4" id="KW-0238">DNA-binding</keyword>
<dbReference type="Pfam" id="PF25601">
    <property type="entry name" value="AAA_lid_14"/>
    <property type="match status" value="1"/>
</dbReference>
<protein>
    <submittedName>
        <fullName evidence="7">Sigma-54-dependent Fis family transcriptional regulator</fullName>
    </submittedName>
</protein>
<evidence type="ECO:0000256" key="4">
    <source>
        <dbReference type="ARBA" id="ARBA00023125"/>
    </source>
</evidence>
<dbReference type="GO" id="GO:0003677">
    <property type="term" value="F:DNA binding"/>
    <property type="evidence" value="ECO:0007669"/>
    <property type="project" value="UniProtKB-KW"/>
</dbReference>
<dbReference type="SUPFAM" id="SSF52540">
    <property type="entry name" value="P-loop containing nucleoside triphosphate hydrolases"/>
    <property type="match status" value="1"/>
</dbReference>
<dbReference type="PROSITE" id="PS50045">
    <property type="entry name" value="SIGMA54_INTERACT_4"/>
    <property type="match status" value="1"/>
</dbReference>
<accession>A0A7Y4IIM5</accession>
<evidence type="ECO:0000256" key="5">
    <source>
        <dbReference type="ARBA" id="ARBA00023163"/>
    </source>
</evidence>
<evidence type="ECO:0000313" key="8">
    <source>
        <dbReference type="Proteomes" id="UP000533080"/>
    </source>
</evidence>
<dbReference type="InterPro" id="IPR025943">
    <property type="entry name" value="Sigma_54_int_dom_ATP-bd_2"/>
</dbReference>
<dbReference type="Gene3D" id="1.10.8.60">
    <property type="match status" value="1"/>
</dbReference>
<proteinExistence type="predicted"/>
<dbReference type="CDD" id="cd00009">
    <property type="entry name" value="AAA"/>
    <property type="match status" value="1"/>
</dbReference>
<evidence type="ECO:0000259" key="6">
    <source>
        <dbReference type="PROSITE" id="PS50045"/>
    </source>
</evidence>
<reference evidence="7 8" key="1">
    <citation type="submission" date="2020-05" db="EMBL/GenBank/DDBJ databases">
        <authorList>
            <person name="Whitworth D."/>
        </authorList>
    </citation>
    <scope>NUCLEOTIDE SEQUENCE [LARGE SCALE GENOMIC DNA]</scope>
    <source>
        <strain evidence="7 8">AM005</strain>
    </source>
</reference>
<dbReference type="PANTHER" id="PTHR32071:SF14">
    <property type="entry name" value="TRANSCRIPTIONAL REGULATORY PROTEIN RTCR"/>
    <property type="match status" value="1"/>
</dbReference>
<gene>
    <name evidence="7" type="ORF">HNV28_16140</name>
</gene>
<dbReference type="EMBL" id="JABFNT010000046">
    <property type="protein sequence ID" value="NOJ79854.1"/>
    <property type="molecule type" value="Genomic_DNA"/>
</dbReference>
<keyword evidence="5" id="KW-0804">Transcription</keyword>
<dbReference type="InterPro" id="IPR025944">
    <property type="entry name" value="Sigma_54_int_dom_CS"/>
</dbReference>
<dbReference type="GO" id="GO:0005524">
    <property type="term" value="F:ATP binding"/>
    <property type="evidence" value="ECO:0007669"/>
    <property type="project" value="UniProtKB-KW"/>
</dbReference>
<evidence type="ECO:0000256" key="2">
    <source>
        <dbReference type="ARBA" id="ARBA00022840"/>
    </source>
</evidence>
<dbReference type="Gene3D" id="3.40.50.300">
    <property type="entry name" value="P-loop containing nucleotide triphosphate hydrolases"/>
    <property type="match status" value="1"/>
</dbReference>
<dbReference type="InterPro" id="IPR003593">
    <property type="entry name" value="AAA+_ATPase"/>
</dbReference>
<keyword evidence="1" id="KW-0547">Nucleotide-binding</keyword>
<feature type="domain" description="Sigma-54 factor interaction" evidence="6">
    <location>
        <begin position="304"/>
        <end position="535"/>
    </location>
</feature>
<comment type="caution">
    <text evidence="7">The sequence shown here is derived from an EMBL/GenBank/DDBJ whole genome shotgun (WGS) entry which is preliminary data.</text>
</comment>
<dbReference type="PROSITE" id="PS00688">
    <property type="entry name" value="SIGMA54_INTERACT_3"/>
    <property type="match status" value="1"/>
</dbReference>
<dbReference type="PROSITE" id="PS00676">
    <property type="entry name" value="SIGMA54_INTERACT_2"/>
    <property type="match status" value="1"/>
</dbReference>
<evidence type="ECO:0000256" key="1">
    <source>
        <dbReference type="ARBA" id="ARBA00022741"/>
    </source>
</evidence>
<evidence type="ECO:0000256" key="3">
    <source>
        <dbReference type="ARBA" id="ARBA00023015"/>
    </source>
</evidence>